<keyword evidence="2" id="KW-1185">Reference proteome</keyword>
<evidence type="ECO:0000313" key="2">
    <source>
        <dbReference type="Proteomes" id="UP000828384"/>
    </source>
</evidence>
<proteinExistence type="predicted"/>
<dbReference type="Proteomes" id="UP000828384">
    <property type="component" value="Segment"/>
</dbReference>
<sequence length="82" mass="9339">MKFNIKHHVKVKLTDAGVAELKSQHEDLQIFAPSIGDFSPPKKDKQGYSEFQLWVLMSKFGEKMINGGDLMFETEIIIPDKS</sequence>
<evidence type="ECO:0000313" key="1">
    <source>
        <dbReference type="EMBL" id="UGC97769.1"/>
    </source>
</evidence>
<organism evidence="1 2">
    <name type="scientific">Pantoea phage PdC23</name>
    <dbReference type="NCBI Taxonomy" id="2894356"/>
    <lineage>
        <taxon>Viruses</taxon>
        <taxon>Duplodnaviria</taxon>
        <taxon>Heunggongvirae</taxon>
        <taxon>Uroviricota</taxon>
        <taxon>Caudoviricetes</taxon>
        <taxon>Felixviridae</taxon>
        <taxon>Certevirus</taxon>
        <taxon>Certevirus C23</taxon>
    </lineage>
</organism>
<accession>A0AAE9C8D7</accession>
<name>A0AAE9C8D7_9CAUD</name>
<reference evidence="1" key="1">
    <citation type="journal article" date="2022" name="Curr. Microbiol.">
        <title>Isolation, Characterization, and Comparative Genomic Analysis of vB_Pd_C23, a Novel Bacteriophage of Pantoea dispersa.</title>
        <authorList>
            <person name="Grami E."/>
            <person name="Laadouze I."/>
            <person name="Ben Tiba S."/>
            <person name="Hafiane A."/>
            <person name="Sealey K.S."/>
            <person name="Saidi N."/>
        </authorList>
    </citation>
    <scope>NUCLEOTIDE SEQUENCE</scope>
</reference>
<protein>
    <submittedName>
        <fullName evidence="1">SOS regulatory protein</fullName>
    </submittedName>
</protein>
<gene>
    <name evidence="1" type="ORF">pdc_056</name>
</gene>
<dbReference type="EMBL" id="OL396571">
    <property type="protein sequence ID" value="UGC97769.1"/>
    <property type="molecule type" value="Genomic_DNA"/>
</dbReference>